<feature type="compositionally biased region" description="Polar residues" evidence="1">
    <location>
        <begin position="1"/>
        <end position="11"/>
    </location>
</feature>
<dbReference type="InterPro" id="IPR037912">
    <property type="entry name" value="MCRS1"/>
</dbReference>
<dbReference type="GO" id="GO:0071339">
    <property type="term" value="C:MLL1 complex"/>
    <property type="evidence" value="ECO:0007669"/>
    <property type="project" value="InterPro"/>
</dbReference>
<gene>
    <name evidence="3" type="ORF">PENTCL1PPCAC_10834</name>
    <name evidence="4" type="ORF">PENTCL1PPCAC_10839</name>
</gene>
<dbReference type="AlphaFoldDB" id="A0AAV5T4Y4"/>
<dbReference type="GO" id="GO:0031011">
    <property type="term" value="C:Ino80 complex"/>
    <property type="evidence" value="ECO:0007669"/>
    <property type="project" value="InterPro"/>
</dbReference>
<dbReference type="GO" id="GO:0044545">
    <property type="term" value="C:NSL complex"/>
    <property type="evidence" value="ECO:0007669"/>
    <property type="project" value="TreeGrafter"/>
</dbReference>
<proteinExistence type="predicted"/>
<dbReference type="Proteomes" id="UP001432027">
    <property type="component" value="Unassembled WGS sequence"/>
</dbReference>
<evidence type="ECO:0000313" key="3">
    <source>
        <dbReference type="EMBL" id="GMS88659.1"/>
    </source>
</evidence>
<dbReference type="InterPro" id="IPR025999">
    <property type="entry name" value="MCRS_N"/>
</dbReference>
<evidence type="ECO:0000256" key="1">
    <source>
        <dbReference type="SAM" id="MobiDB-lite"/>
    </source>
</evidence>
<dbReference type="EMBL" id="BTSX01000003">
    <property type="protein sequence ID" value="GMS88664.1"/>
    <property type="molecule type" value="Genomic_DNA"/>
</dbReference>
<evidence type="ECO:0000313" key="5">
    <source>
        <dbReference type="Proteomes" id="UP001432027"/>
    </source>
</evidence>
<dbReference type="InterPro" id="IPR000253">
    <property type="entry name" value="FHA_dom"/>
</dbReference>
<protein>
    <recommendedName>
        <fullName evidence="2">FHA domain-containing protein</fullName>
    </recommendedName>
</protein>
<dbReference type="PANTHER" id="PTHR13233">
    <property type="entry name" value="MICROSPHERULE PROTEIN 1"/>
    <property type="match status" value="1"/>
</dbReference>
<organism evidence="4 5">
    <name type="scientific">Pristionchus entomophagus</name>
    <dbReference type="NCBI Taxonomy" id="358040"/>
    <lineage>
        <taxon>Eukaryota</taxon>
        <taxon>Metazoa</taxon>
        <taxon>Ecdysozoa</taxon>
        <taxon>Nematoda</taxon>
        <taxon>Chromadorea</taxon>
        <taxon>Rhabditida</taxon>
        <taxon>Rhabditina</taxon>
        <taxon>Diplogasteromorpha</taxon>
        <taxon>Diplogasteroidea</taxon>
        <taxon>Neodiplogasteridae</taxon>
        <taxon>Pristionchus</taxon>
    </lineage>
</organism>
<dbReference type="SMART" id="SM00240">
    <property type="entry name" value="FHA"/>
    <property type="match status" value="1"/>
</dbReference>
<evidence type="ECO:0000313" key="4">
    <source>
        <dbReference type="EMBL" id="GMS88664.1"/>
    </source>
</evidence>
<dbReference type="EMBL" id="BTSX01000003">
    <property type="protein sequence ID" value="GMS88659.1"/>
    <property type="molecule type" value="Genomic_DNA"/>
</dbReference>
<dbReference type="GO" id="GO:0002151">
    <property type="term" value="F:G-quadruplex RNA binding"/>
    <property type="evidence" value="ECO:0007669"/>
    <property type="project" value="InterPro"/>
</dbReference>
<feature type="region of interest" description="Disordered" evidence="1">
    <location>
        <begin position="1"/>
        <end position="31"/>
    </location>
</feature>
<dbReference type="PROSITE" id="PS50006">
    <property type="entry name" value="FHA_DOMAIN"/>
    <property type="match status" value="1"/>
</dbReference>
<reference evidence="4" key="1">
    <citation type="submission" date="2023-10" db="EMBL/GenBank/DDBJ databases">
        <title>Genome assembly of Pristionchus species.</title>
        <authorList>
            <person name="Yoshida K."/>
            <person name="Sommer R.J."/>
        </authorList>
    </citation>
    <scope>NUCLEOTIDE SEQUENCE</scope>
    <source>
        <strain evidence="4">RS0144</strain>
    </source>
</reference>
<dbReference type="SUPFAM" id="SSF49879">
    <property type="entry name" value="SMAD/FHA domain"/>
    <property type="match status" value="1"/>
</dbReference>
<dbReference type="Pfam" id="PF13325">
    <property type="entry name" value="MCRS_N"/>
    <property type="match status" value="1"/>
</dbReference>
<sequence length="315" mass="35944">MESLGKENTTSLHDRYESISEEADSLSPESAEVRSVTHDHGFLMRNDGWTVKDDFILISSIAHAGDIDFIAKTVKFSKKYTTAELEKRWFDLMYDEELNGQAKKRFSQRIESLDRLQNQIPISLAEKFLLNSVSHPELEDMERMLDEHPSLGGFHASRNPQQLMDQHAILSLSNCEEPRLASFDQRISSEQSTEMDALGYPLSFSIDDIAENSSMPRVYLKGKLTNYPITHDRVIIGRSTRLHKVDVDLSASVIARRQALLTGDSYNEYKIKNTGRRPMIVDGKSLLEGNYTSITYNSIIEIAHIRLIFKCRDSH</sequence>
<comment type="caution">
    <text evidence="4">The sequence shown here is derived from an EMBL/GenBank/DDBJ whole genome shotgun (WGS) entry which is preliminary data.</text>
</comment>
<feature type="domain" description="FHA" evidence="2">
    <location>
        <begin position="234"/>
        <end position="286"/>
    </location>
</feature>
<keyword evidence="5" id="KW-1185">Reference proteome</keyword>
<name>A0AAV5T4Y4_9BILA</name>
<dbReference type="PANTHER" id="PTHR13233:SF0">
    <property type="entry name" value="MICROSPHERULE PROTEIN 1"/>
    <property type="match status" value="1"/>
</dbReference>
<dbReference type="InterPro" id="IPR008984">
    <property type="entry name" value="SMAD_FHA_dom_sf"/>
</dbReference>
<dbReference type="Pfam" id="PF00498">
    <property type="entry name" value="FHA"/>
    <property type="match status" value="1"/>
</dbReference>
<evidence type="ECO:0000259" key="2">
    <source>
        <dbReference type="PROSITE" id="PS50006"/>
    </source>
</evidence>
<dbReference type="GO" id="GO:0045944">
    <property type="term" value="P:positive regulation of transcription by RNA polymerase II"/>
    <property type="evidence" value="ECO:0007669"/>
    <property type="project" value="TreeGrafter"/>
</dbReference>
<accession>A0AAV5T4Y4</accession>